<evidence type="ECO:0000313" key="5">
    <source>
        <dbReference type="Proteomes" id="UP000326198"/>
    </source>
</evidence>
<dbReference type="Proteomes" id="UP000326198">
    <property type="component" value="Unassembled WGS sequence"/>
</dbReference>
<dbReference type="GO" id="GO:0000976">
    <property type="term" value="F:transcription cis-regulatory region binding"/>
    <property type="evidence" value="ECO:0007669"/>
    <property type="project" value="TreeGrafter"/>
</dbReference>
<feature type="transmembrane region" description="Helical" evidence="3">
    <location>
        <begin position="14"/>
        <end position="38"/>
    </location>
</feature>
<keyword evidence="5" id="KW-1185">Reference proteome</keyword>
<comment type="subcellular location">
    <subcellularLocation>
        <location evidence="1">Nucleus</location>
    </subcellularLocation>
</comment>
<dbReference type="PANTHER" id="PTHR37534">
    <property type="entry name" value="TRANSCRIPTIONAL ACTIVATOR PROTEIN UGA3"/>
    <property type="match status" value="1"/>
</dbReference>
<feature type="transmembrane region" description="Helical" evidence="3">
    <location>
        <begin position="77"/>
        <end position="100"/>
    </location>
</feature>
<sequence length="292" mass="33240">MVIMDDKYNGWRSFILPFALSDQMIMDAVLAVSAFHLTHKAKSRRIARPDKLYAQAIAGLQKRSCLDKYDMLTRQSIFVAILTLLVAVMVNGSSDFPILFQMLQSALNTVGGERGLGSGDIAEFLRRQIRKMRIYAAPLLSVESGVQSIMAHAQESFGCLQYNSTPHPDHAITFKLIADLHQQAYDIYLQRALVGLQDTLDVEKVEIFKRSMELFPDGSLGAHALVWPTFIAASESSKNEHRFFFQSFLERQYRHNGFLNLPKALHLLEQIWARSRDTHWPALLPEPRVFIM</sequence>
<dbReference type="EMBL" id="ML736214">
    <property type="protein sequence ID" value="KAE8378000.1"/>
    <property type="molecule type" value="Genomic_DNA"/>
</dbReference>
<proteinExistence type="predicted"/>
<evidence type="ECO:0000256" key="1">
    <source>
        <dbReference type="ARBA" id="ARBA00004123"/>
    </source>
</evidence>
<dbReference type="GO" id="GO:0005634">
    <property type="term" value="C:nucleus"/>
    <property type="evidence" value="ECO:0007669"/>
    <property type="project" value="UniProtKB-SubCell"/>
</dbReference>
<protein>
    <submittedName>
        <fullName evidence="4">Fungal-specific transcription factor domain-containing protein</fullName>
    </submittedName>
</protein>
<dbReference type="AlphaFoldDB" id="A0A5N7B8D6"/>
<dbReference type="InterPro" id="IPR021858">
    <property type="entry name" value="Fun_TF"/>
</dbReference>
<reference evidence="4 5" key="1">
    <citation type="submission" date="2019-04" db="EMBL/GenBank/DDBJ databases">
        <title>Friends and foes A comparative genomics studyof 23 Aspergillus species from section Flavi.</title>
        <authorList>
            <consortium name="DOE Joint Genome Institute"/>
            <person name="Kjaerbolling I."/>
            <person name="Vesth T."/>
            <person name="Frisvad J.C."/>
            <person name="Nybo J.L."/>
            <person name="Theobald S."/>
            <person name="Kildgaard S."/>
            <person name="Isbrandt T."/>
            <person name="Kuo A."/>
            <person name="Sato A."/>
            <person name="Lyhne E.K."/>
            <person name="Kogle M.E."/>
            <person name="Wiebenga A."/>
            <person name="Kun R.S."/>
            <person name="Lubbers R.J."/>
            <person name="Makela M.R."/>
            <person name="Barry K."/>
            <person name="Chovatia M."/>
            <person name="Clum A."/>
            <person name="Daum C."/>
            <person name="Haridas S."/>
            <person name="He G."/>
            <person name="LaButti K."/>
            <person name="Lipzen A."/>
            <person name="Mondo S."/>
            <person name="Riley R."/>
            <person name="Salamov A."/>
            <person name="Simmons B.A."/>
            <person name="Magnuson J.K."/>
            <person name="Henrissat B."/>
            <person name="Mortensen U.H."/>
            <person name="Larsen T.O."/>
            <person name="Devries R.P."/>
            <person name="Grigoriev I.V."/>
            <person name="Machida M."/>
            <person name="Baker S.E."/>
            <person name="Andersen M.R."/>
        </authorList>
    </citation>
    <scope>NUCLEOTIDE SEQUENCE [LARGE SCALE GENOMIC DNA]</scope>
    <source>
        <strain evidence="4 5">IBT 29228</strain>
    </source>
</reference>
<name>A0A5N7B8D6_9EURO</name>
<evidence type="ECO:0000313" key="4">
    <source>
        <dbReference type="EMBL" id="KAE8378000.1"/>
    </source>
</evidence>
<keyword evidence="3" id="KW-1133">Transmembrane helix</keyword>
<evidence type="ECO:0000256" key="3">
    <source>
        <dbReference type="SAM" id="Phobius"/>
    </source>
</evidence>
<keyword evidence="3" id="KW-0812">Transmembrane</keyword>
<organism evidence="4 5">
    <name type="scientific">Aspergillus bertholletiae</name>
    <dbReference type="NCBI Taxonomy" id="1226010"/>
    <lineage>
        <taxon>Eukaryota</taxon>
        <taxon>Fungi</taxon>
        <taxon>Dikarya</taxon>
        <taxon>Ascomycota</taxon>
        <taxon>Pezizomycotina</taxon>
        <taxon>Eurotiomycetes</taxon>
        <taxon>Eurotiomycetidae</taxon>
        <taxon>Eurotiales</taxon>
        <taxon>Aspergillaceae</taxon>
        <taxon>Aspergillus</taxon>
        <taxon>Aspergillus subgen. Circumdati</taxon>
    </lineage>
</organism>
<gene>
    <name evidence="4" type="ORF">BDV26DRAFT_281384</name>
</gene>
<keyword evidence="3" id="KW-0472">Membrane</keyword>
<accession>A0A5N7B8D6</accession>
<dbReference type="GO" id="GO:0003700">
    <property type="term" value="F:DNA-binding transcription factor activity"/>
    <property type="evidence" value="ECO:0007669"/>
    <property type="project" value="TreeGrafter"/>
</dbReference>
<dbReference type="GO" id="GO:0045944">
    <property type="term" value="P:positive regulation of transcription by RNA polymerase II"/>
    <property type="evidence" value="ECO:0007669"/>
    <property type="project" value="TreeGrafter"/>
</dbReference>
<dbReference type="Pfam" id="PF11951">
    <property type="entry name" value="Fungal_trans_2"/>
    <property type="match status" value="2"/>
</dbReference>
<dbReference type="OrthoDB" id="5386330at2759"/>
<dbReference type="PANTHER" id="PTHR37534:SF7">
    <property type="entry name" value="TRANSCRIPTIONAL ACTIVATOR PROTEIN UGA3"/>
    <property type="match status" value="1"/>
</dbReference>
<evidence type="ECO:0000256" key="2">
    <source>
        <dbReference type="ARBA" id="ARBA00023242"/>
    </source>
</evidence>
<keyword evidence="2" id="KW-0539">Nucleus</keyword>